<organism evidence="2 5">
    <name type="scientific">Adineta steineri</name>
    <dbReference type="NCBI Taxonomy" id="433720"/>
    <lineage>
        <taxon>Eukaryota</taxon>
        <taxon>Metazoa</taxon>
        <taxon>Spiralia</taxon>
        <taxon>Gnathifera</taxon>
        <taxon>Rotifera</taxon>
        <taxon>Eurotatoria</taxon>
        <taxon>Bdelloidea</taxon>
        <taxon>Adinetida</taxon>
        <taxon>Adinetidae</taxon>
        <taxon>Adineta</taxon>
    </lineage>
</organism>
<keyword evidence="1" id="KW-0812">Transmembrane</keyword>
<dbReference type="Proteomes" id="UP000663832">
    <property type="component" value="Unassembled WGS sequence"/>
</dbReference>
<dbReference type="AlphaFoldDB" id="A0A815YBF8"/>
<accession>A0A815YBF8</accession>
<dbReference type="OrthoDB" id="9972094at2759"/>
<evidence type="ECO:0000313" key="2">
    <source>
        <dbReference type="EMBL" id="CAF1567676.1"/>
    </source>
</evidence>
<keyword evidence="4" id="KW-1185">Reference proteome</keyword>
<comment type="caution">
    <text evidence="2">The sequence shown here is derived from an EMBL/GenBank/DDBJ whole genome shotgun (WGS) entry which is preliminary data.</text>
</comment>
<reference evidence="2" key="1">
    <citation type="submission" date="2021-02" db="EMBL/GenBank/DDBJ databases">
        <authorList>
            <person name="Nowell W R."/>
        </authorList>
    </citation>
    <scope>NUCLEOTIDE SEQUENCE</scope>
</reference>
<name>A0A815YBF8_9BILA</name>
<evidence type="ECO:0000313" key="3">
    <source>
        <dbReference type="EMBL" id="CAF1667428.1"/>
    </source>
</evidence>
<feature type="transmembrane region" description="Helical" evidence="1">
    <location>
        <begin position="29"/>
        <end position="50"/>
    </location>
</feature>
<evidence type="ECO:0000313" key="4">
    <source>
        <dbReference type="Proteomes" id="UP000663832"/>
    </source>
</evidence>
<sequence>MFNNSTLSTTAITIQPKRDYYVTNPFDSWYVGGILFMCTVMFVLLYANYYRENACHNCWMRVLGKFGLTQPLSISSHRSSLNHINNAVLV</sequence>
<dbReference type="EMBL" id="CAJNOI010005579">
    <property type="protein sequence ID" value="CAF1567676.1"/>
    <property type="molecule type" value="Genomic_DNA"/>
</dbReference>
<evidence type="ECO:0000313" key="5">
    <source>
        <dbReference type="Proteomes" id="UP000663877"/>
    </source>
</evidence>
<keyword evidence="1" id="KW-0472">Membrane</keyword>
<gene>
    <name evidence="2" type="ORF">BJG266_LOCUS47467</name>
    <name evidence="3" type="ORF">QVE165_LOCUS64512</name>
</gene>
<protein>
    <submittedName>
        <fullName evidence="2">Uncharacterized protein</fullName>
    </submittedName>
</protein>
<dbReference type="Proteomes" id="UP000663877">
    <property type="component" value="Unassembled WGS sequence"/>
</dbReference>
<proteinExistence type="predicted"/>
<dbReference type="EMBL" id="CAJNOM010005990">
    <property type="protein sequence ID" value="CAF1667428.1"/>
    <property type="molecule type" value="Genomic_DNA"/>
</dbReference>
<keyword evidence="1" id="KW-1133">Transmembrane helix</keyword>
<evidence type="ECO:0000256" key="1">
    <source>
        <dbReference type="SAM" id="Phobius"/>
    </source>
</evidence>